<organism evidence="1 2">
    <name type="scientific">Spongiivirga citrea</name>
    <dbReference type="NCBI Taxonomy" id="1481457"/>
    <lineage>
        <taxon>Bacteria</taxon>
        <taxon>Pseudomonadati</taxon>
        <taxon>Bacteroidota</taxon>
        <taxon>Flavobacteriia</taxon>
        <taxon>Flavobacteriales</taxon>
        <taxon>Flavobacteriaceae</taxon>
        <taxon>Spongiivirga</taxon>
    </lineage>
</organism>
<name>A0A6M0CKV8_9FLAO</name>
<accession>A0A6M0CKV8</accession>
<dbReference type="EMBL" id="JAABOQ010000002">
    <property type="protein sequence ID" value="NER16489.1"/>
    <property type="molecule type" value="Genomic_DNA"/>
</dbReference>
<reference evidence="1 2" key="1">
    <citation type="submission" date="2020-01" db="EMBL/GenBank/DDBJ databases">
        <title>Spongiivirga citrea KCTC 32990T.</title>
        <authorList>
            <person name="Wang G."/>
        </authorList>
    </citation>
    <scope>NUCLEOTIDE SEQUENCE [LARGE SCALE GENOMIC DNA]</scope>
    <source>
        <strain evidence="1 2">KCTC 32990</strain>
    </source>
</reference>
<evidence type="ECO:0000313" key="2">
    <source>
        <dbReference type="Proteomes" id="UP000474296"/>
    </source>
</evidence>
<proteinExistence type="predicted"/>
<comment type="caution">
    <text evidence="1">The sequence shown here is derived from an EMBL/GenBank/DDBJ whole genome shotgun (WGS) entry which is preliminary data.</text>
</comment>
<keyword evidence="1" id="KW-0378">Hydrolase</keyword>
<evidence type="ECO:0000313" key="1">
    <source>
        <dbReference type="EMBL" id="NER16489.1"/>
    </source>
</evidence>
<dbReference type="Proteomes" id="UP000474296">
    <property type="component" value="Unassembled WGS sequence"/>
</dbReference>
<dbReference type="AlphaFoldDB" id="A0A6M0CKV8"/>
<keyword evidence="2" id="KW-1185">Reference proteome</keyword>
<gene>
    <name evidence="1" type="ORF">GWK10_04665</name>
</gene>
<dbReference type="GO" id="GO:0016787">
    <property type="term" value="F:hydrolase activity"/>
    <property type="evidence" value="ECO:0007669"/>
    <property type="project" value="UniProtKB-KW"/>
</dbReference>
<protein>
    <submittedName>
        <fullName evidence="1">Hydrolase</fullName>
    </submittedName>
</protein>
<dbReference type="RefSeq" id="WP_164029761.1">
    <property type="nucleotide sequence ID" value="NZ_JAABOQ010000002.1"/>
</dbReference>
<sequence>MRSRIFLYLFVFTALLALFLYVNGNNAMKMQTKKLLNSVENRHELKDSIKNLLLENEELNRFTLKGNSDAQEYFNDLYIDSLELYLKDKVYEYNEIKGDNPLIPYEGMEGDMKINSIKILNHRWMIAEFSDGKYWGEVLLRYFYDNDTRKVDIERIDEILFAF</sequence>